<dbReference type="OrthoDB" id="10670187at2759"/>
<evidence type="ECO:0000313" key="3">
    <source>
        <dbReference type="Proteomes" id="UP001049176"/>
    </source>
</evidence>
<reference evidence="2" key="1">
    <citation type="journal article" date="2021" name="Genome Biol. Evol.">
        <title>The assembled and annotated genome of the fairy-ring fungus Marasmius oreades.</title>
        <authorList>
            <person name="Hiltunen M."/>
            <person name="Ament-Velasquez S.L."/>
            <person name="Johannesson H."/>
        </authorList>
    </citation>
    <scope>NUCLEOTIDE SEQUENCE</scope>
    <source>
        <strain evidence="2">03SP1</strain>
    </source>
</reference>
<feature type="compositionally biased region" description="Low complexity" evidence="1">
    <location>
        <begin position="12"/>
        <end position="23"/>
    </location>
</feature>
<feature type="region of interest" description="Disordered" evidence="1">
    <location>
        <begin position="163"/>
        <end position="182"/>
    </location>
</feature>
<feature type="compositionally biased region" description="Basic and acidic residues" evidence="1">
    <location>
        <begin position="39"/>
        <end position="51"/>
    </location>
</feature>
<proteinExistence type="predicted"/>
<feature type="compositionally biased region" description="Low complexity" evidence="1">
    <location>
        <begin position="78"/>
        <end position="89"/>
    </location>
</feature>
<dbReference type="AlphaFoldDB" id="A0A9P7USP7"/>
<dbReference type="KEGG" id="more:E1B28_009513"/>
<organism evidence="2 3">
    <name type="scientific">Marasmius oreades</name>
    <name type="common">fairy-ring Marasmius</name>
    <dbReference type="NCBI Taxonomy" id="181124"/>
    <lineage>
        <taxon>Eukaryota</taxon>
        <taxon>Fungi</taxon>
        <taxon>Dikarya</taxon>
        <taxon>Basidiomycota</taxon>
        <taxon>Agaricomycotina</taxon>
        <taxon>Agaricomycetes</taxon>
        <taxon>Agaricomycetidae</taxon>
        <taxon>Agaricales</taxon>
        <taxon>Marasmiineae</taxon>
        <taxon>Marasmiaceae</taxon>
        <taxon>Marasmius</taxon>
    </lineage>
</organism>
<evidence type="ECO:0000256" key="1">
    <source>
        <dbReference type="SAM" id="MobiDB-lite"/>
    </source>
</evidence>
<dbReference type="Proteomes" id="UP001049176">
    <property type="component" value="Chromosome 6"/>
</dbReference>
<feature type="compositionally biased region" description="Low complexity" evidence="1">
    <location>
        <begin position="591"/>
        <end position="626"/>
    </location>
</feature>
<dbReference type="GeneID" id="66078589"/>
<feature type="compositionally biased region" description="Polar residues" evidence="1">
    <location>
        <begin position="90"/>
        <end position="102"/>
    </location>
</feature>
<feature type="region of interest" description="Disordered" evidence="1">
    <location>
        <begin position="491"/>
        <end position="732"/>
    </location>
</feature>
<feature type="region of interest" description="Disordered" evidence="1">
    <location>
        <begin position="223"/>
        <end position="287"/>
    </location>
</feature>
<dbReference type="RefSeq" id="XP_043006864.1">
    <property type="nucleotide sequence ID" value="XM_043154409.1"/>
</dbReference>
<accession>A0A9P7USP7</accession>
<keyword evidence="3" id="KW-1185">Reference proteome</keyword>
<feature type="compositionally biased region" description="Basic residues" evidence="1">
    <location>
        <begin position="465"/>
        <end position="480"/>
    </location>
</feature>
<name>A0A9P7USP7_9AGAR</name>
<feature type="compositionally biased region" description="Basic and acidic residues" evidence="1">
    <location>
        <begin position="233"/>
        <end position="249"/>
    </location>
</feature>
<feature type="compositionally biased region" description="Low complexity" evidence="1">
    <location>
        <begin position="570"/>
        <end position="582"/>
    </location>
</feature>
<feature type="region of interest" description="Disordered" evidence="1">
    <location>
        <begin position="1"/>
        <end position="138"/>
    </location>
</feature>
<feature type="compositionally biased region" description="Basic and acidic residues" evidence="1">
    <location>
        <begin position="514"/>
        <end position="526"/>
    </location>
</feature>
<feature type="compositionally biased region" description="Low complexity" evidence="1">
    <location>
        <begin position="713"/>
        <end position="727"/>
    </location>
</feature>
<feature type="region of interest" description="Disordered" evidence="1">
    <location>
        <begin position="349"/>
        <end position="453"/>
    </location>
</feature>
<protein>
    <submittedName>
        <fullName evidence="2">Uncharacterized protein</fullName>
    </submittedName>
</protein>
<feature type="region of interest" description="Disordered" evidence="1">
    <location>
        <begin position="461"/>
        <end position="480"/>
    </location>
</feature>
<feature type="compositionally biased region" description="Basic residues" evidence="1">
    <location>
        <begin position="383"/>
        <end position="392"/>
    </location>
</feature>
<feature type="compositionally biased region" description="Polar residues" evidence="1">
    <location>
        <begin position="393"/>
        <end position="407"/>
    </location>
</feature>
<gene>
    <name evidence="2" type="ORF">E1B28_009513</name>
</gene>
<sequence length="779" mass="84060">MSSAAVASGLVSTSARRTTPSSRSHSHLRSDGRTTATDPDAKRKREMRTRGADVNCNGDAAFKTGKHSRSSKSTTALTQTPPTIPSPTSFRFQSTKTDTRTQLIHREKFPTASSTNATDTDNGQFRRDTETPTYSGDPRIIQIQSSPSYQHVAKTLTLTSAKNDEAMPGTLNTETRRRSPSFPVPSLYTYGVHAQGFTSPISTLGCATPIPPKEDEMNFHFLTNTNTTTRNHSGGEEGKSRRQKEKESSVRGWSGLRKSASDANFTPQPSSSSPKPPVRPSTSPSIYPLASTATTTAVGAVSKSKIPFITIKWLTKRRYGDRKEAESQGLTIPHPHQRLLPHPIPVSTSETKTNTWKVPHPPSPPPSSTYEEFELTTVARTLPRPRSRRRSKSIIQENSTTTRQTRVSLIIDHVEDMSDSEEDPMVPATPPPPPPPPPALPSLPKGSGGASDKVQRLFPYDSRHLPHSASRHMGVGKRPRPRLHLNLTFARPSSQAQFPHRNRCDSHSPATPTYDEKDGWCIDDRYLAGGSSSGGGNEYHDGGGDGKEEEEDDDGGGITPVSDIVFGERPSTPTPTATSKPPLMKKEGEEGSVLSSAGASSSAKTLNSSSSTSSPRSGSSSRFRALPTPPPSRPPPPLASGVSDPGCPGAPFAFPTLPTPPPTQPKFQIISPDEDHNHNHETLTPPTPPTKVDSNSDRSLLHPLPSSPPPTPTLTTSTSTSTTRSSSYGAIYSRATSPTPGLWNVLDSREVAVEPRLGPWVGYWNRGSLQEVMEGLRGL</sequence>
<evidence type="ECO:0000313" key="2">
    <source>
        <dbReference type="EMBL" id="KAG7090394.1"/>
    </source>
</evidence>
<feature type="compositionally biased region" description="Pro residues" evidence="1">
    <location>
        <begin position="627"/>
        <end position="638"/>
    </location>
</feature>
<feature type="compositionally biased region" description="Polar residues" evidence="1">
    <location>
        <begin position="111"/>
        <end position="123"/>
    </location>
</feature>
<comment type="caution">
    <text evidence="2">The sequence shown here is derived from an EMBL/GenBank/DDBJ whole genome shotgun (WGS) entry which is preliminary data.</text>
</comment>
<dbReference type="EMBL" id="CM032186">
    <property type="protein sequence ID" value="KAG7090394.1"/>
    <property type="molecule type" value="Genomic_DNA"/>
</dbReference>
<feature type="compositionally biased region" description="Pro residues" evidence="1">
    <location>
        <begin position="427"/>
        <end position="441"/>
    </location>
</feature>